<keyword evidence="5" id="KW-1185">Reference proteome</keyword>
<evidence type="ECO:0000259" key="3">
    <source>
        <dbReference type="PROSITE" id="PS51755"/>
    </source>
</evidence>
<reference evidence="4 5" key="1">
    <citation type="submission" date="2019-02" db="EMBL/GenBank/DDBJ databases">
        <title>Draft Genome Sequences of Six Type Strains of the Genus Massilia.</title>
        <authorList>
            <person name="Miess H."/>
            <person name="Frediansyhah A."/>
            <person name="Gross H."/>
        </authorList>
    </citation>
    <scope>NUCLEOTIDE SEQUENCE [LARGE SCALE GENOMIC DNA]</scope>
    <source>
        <strain evidence="4 5">DSM 17472</strain>
    </source>
</reference>
<dbReference type="InterPro" id="IPR036388">
    <property type="entry name" value="WH-like_DNA-bd_sf"/>
</dbReference>
<evidence type="ECO:0000313" key="5">
    <source>
        <dbReference type="Proteomes" id="UP000292307"/>
    </source>
</evidence>
<organism evidence="4 5">
    <name type="scientific">Pseudoduganella albidiflava</name>
    <dbReference type="NCBI Taxonomy" id="321983"/>
    <lineage>
        <taxon>Bacteria</taxon>
        <taxon>Pseudomonadati</taxon>
        <taxon>Pseudomonadota</taxon>
        <taxon>Betaproteobacteria</taxon>
        <taxon>Burkholderiales</taxon>
        <taxon>Oxalobacteraceae</taxon>
        <taxon>Telluria group</taxon>
        <taxon>Pseudoduganella</taxon>
    </lineage>
</organism>
<dbReference type="InterPro" id="IPR001867">
    <property type="entry name" value="OmpR/PhoB-type_DNA-bd"/>
</dbReference>
<dbReference type="PANTHER" id="PTHR47691">
    <property type="entry name" value="REGULATOR-RELATED"/>
    <property type="match status" value="1"/>
</dbReference>
<evidence type="ECO:0000256" key="1">
    <source>
        <dbReference type="ARBA" id="ARBA00023125"/>
    </source>
</evidence>
<dbReference type="Proteomes" id="UP000292307">
    <property type="component" value="Chromosome"/>
</dbReference>
<proteinExistence type="predicted"/>
<dbReference type="Pfam" id="PF00486">
    <property type="entry name" value="Trans_reg_C"/>
    <property type="match status" value="1"/>
</dbReference>
<accession>A0ABX5RP11</accession>
<feature type="DNA-binding region" description="OmpR/PhoB-type" evidence="2">
    <location>
        <begin position="158"/>
        <end position="251"/>
    </location>
</feature>
<evidence type="ECO:0000256" key="2">
    <source>
        <dbReference type="PROSITE-ProRule" id="PRU01091"/>
    </source>
</evidence>
<dbReference type="Gene3D" id="3.40.50.300">
    <property type="entry name" value="P-loop containing nucleotide triphosphate hydrolases"/>
    <property type="match status" value="1"/>
</dbReference>
<feature type="domain" description="OmpR/PhoB-type" evidence="3">
    <location>
        <begin position="158"/>
        <end position="251"/>
    </location>
</feature>
<keyword evidence="1 2" id="KW-0238">DNA-binding</keyword>
<dbReference type="PROSITE" id="PS51755">
    <property type="entry name" value="OMPR_PHOB"/>
    <property type="match status" value="1"/>
</dbReference>
<evidence type="ECO:0000313" key="4">
    <source>
        <dbReference type="EMBL" id="QBH99846.1"/>
    </source>
</evidence>
<dbReference type="CDD" id="cd00383">
    <property type="entry name" value="trans_reg_C"/>
    <property type="match status" value="1"/>
</dbReference>
<dbReference type="SUPFAM" id="SSF46894">
    <property type="entry name" value="C-terminal effector domain of the bipartite response regulators"/>
    <property type="match status" value="1"/>
</dbReference>
<dbReference type="EMBL" id="CP036401">
    <property type="protein sequence ID" value="QBH99846.1"/>
    <property type="molecule type" value="Genomic_DNA"/>
</dbReference>
<name>A0ABX5RP11_9BURK</name>
<gene>
    <name evidence="4" type="ORF">EYF70_02550</name>
</gene>
<dbReference type="SUPFAM" id="SSF52540">
    <property type="entry name" value="P-loop containing nucleoside triphosphate hydrolases"/>
    <property type="match status" value="1"/>
</dbReference>
<dbReference type="InterPro" id="IPR016032">
    <property type="entry name" value="Sig_transdc_resp-reg_C-effctor"/>
</dbReference>
<dbReference type="PRINTS" id="PR00364">
    <property type="entry name" value="DISEASERSIST"/>
</dbReference>
<dbReference type="Gene3D" id="1.10.10.10">
    <property type="entry name" value="Winged helix-like DNA-binding domain superfamily/Winged helix DNA-binding domain"/>
    <property type="match status" value="1"/>
</dbReference>
<dbReference type="InterPro" id="IPR027417">
    <property type="entry name" value="P-loop_NTPase"/>
</dbReference>
<dbReference type="SMART" id="SM00862">
    <property type="entry name" value="Trans_reg_C"/>
    <property type="match status" value="1"/>
</dbReference>
<sequence length="602" mass="64312">MVEPPGGQCLVTKVWWPKSGGQSRVAKVWWPMSDDQTLVAGVRCPIPGPQSRAARVCRPRCSCLPCSSVAPVRALSRRCHSRCEPCQQGALGRLRLTCKYAINRRYGRTLDRQPRLRCVPCRAPRQSACDYQYRVDMSENPLASLNPLLSGAERPARSTLLQVGAFELWPAARRLRLRGKPVPLTARAFDVLAALALHHPGMASKRALLAAAWPGLVVEENNLQVQVSLLRKLLGSNAITTVPGHGYRLNLPVSGGHGVAVEELPPPAAPLLGRDRDLADLGDMLRQHRLASLLGAGGVGKSTLARHAATGAAAAAGLAVVWADLAECAGPIDVLETVARAAGADDTAAVPLARHLAQRPCVLVLDNADRVAGDVAGLVTALLAHAPPVRLLVTTQVRLHLPEEQVYRLMPLAVPPAGCTLQAALQYGALALLQARAHGHDHRFALTEATLPIAIALCRELDGLPLALELAAARIPALGVTEVLQRLCDHWLLLKTINGNGPARHRSLADTLEWSFRLLDPPAQALWCETAAMPPWFSLDDLMAHRGGSDGAATLDLLGTLVDRSMLTFEAGRTPGYTLSACHRAFALQKRSAHGAGTPVSA</sequence>
<protein>
    <recommendedName>
        <fullName evidence="3">OmpR/PhoB-type domain-containing protein</fullName>
    </recommendedName>
</protein>
<dbReference type="PANTHER" id="PTHR47691:SF3">
    <property type="entry name" value="HTH-TYPE TRANSCRIPTIONAL REGULATOR RV0890C-RELATED"/>
    <property type="match status" value="1"/>
</dbReference>